<keyword evidence="2" id="KW-1185">Reference proteome</keyword>
<name>A0A8J2YYT4_9PROT</name>
<protein>
    <submittedName>
        <fullName evidence="1">Uncharacterized protein</fullName>
    </submittedName>
</protein>
<reference evidence="1" key="2">
    <citation type="submission" date="2020-09" db="EMBL/GenBank/DDBJ databases">
        <authorList>
            <person name="Sun Q."/>
            <person name="Zhou Y."/>
        </authorList>
    </citation>
    <scope>NUCLEOTIDE SEQUENCE</scope>
    <source>
        <strain evidence="1">CGMCC 1.15725</strain>
    </source>
</reference>
<sequence>MFNSIADGCRSASVFPLCAHPGCRRQRMGVQLECAGSDSSGLYLHVDEGVLDQLADVRAAVDMWWFEMALCDSPWL</sequence>
<dbReference type="AlphaFoldDB" id="A0A8J2YYT4"/>
<dbReference type="Proteomes" id="UP000646365">
    <property type="component" value="Unassembled WGS sequence"/>
</dbReference>
<evidence type="ECO:0000313" key="1">
    <source>
        <dbReference type="EMBL" id="GGF42779.1"/>
    </source>
</evidence>
<evidence type="ECO:0000313" key="2">
    <source>
        <dbReference type="Proteomes" id="UP000646365"/>
    </source>
</evidence>
<reference evidence="1" key="1">
    <citation type="journal article" date="2014" name="Int. J. Syst. Evol. Microbiol.">
        <title>Complete genome sequence of Corynebacterium casei LMG S-19264T (=DSM 44701T), isolated from a smear-ripened cheese.</title>
        <authorList>
            <consortium name="US DOE Joint Genome Institute (JGI-PGF)"/>
            <person name="Walter F."/>
            <person name="Albersmeier A."/>
            <person name="Kalinowski J."/>
            <person name="Ruckert C."/>
        </authorList>
    </citation>
    <scope>NUCLEOTIDE SEQUENCE</scope>
    <source>
        <strain evidence="1">CGMCC 1.15725</strain>
    </source>
</reference>
<comment type="caution">
    <text evidence="1">The sequence shown here is derived from an EMBL/GenBank/DDBJ whole genome shotgun (WGS) entry which is preliminary data.</text>
</comment>
<proteinExistence type="predicted"/>
<dbReference type="EMBL" id="BMJQ01000019">
    <property type="protein sequence ID" value="GGF42779.1"/>
    <property type="molecule type" value="Genomic_DNA"/>
</dbReference>
<gene>
    <name evidence="1" type="ORF">GCM10011611_56490</name>
</gene>
<accession>A0A8J2YYT4</accession>
<organism evidence="1 2">
    <name type="scientific">Aliidongia dinghuensis</name>
    <dbReference type="NCBI Taxonomy" id="1867774"/>
    <lineage>
        <taxon>Bacteria</taxon>
        <taxon>Pseudomonadati</taxon>
        <taxon>Pseudomonadota</taxon>
        <taxon>Alphaproteobacteria</taxon>
        <taxon>Rhodospirillales</taxon>
        <taxon>Dongiaceae</taxon>
        <taxon>Aliidongia</taxon>
    </lineage>
</organism>